<feature type="compositionally biased region" description="Basic and acidic residues" evidence="9">
    <location>
        <begin position="22"/>
        <end position="31"/>
    </location>
</feature>
<evidence type="ECO:0000313" key="11">
    <source>
        <dbReference type="EMBL" id="WIA11196.1"/>
    </source>
</evidence>
<keyword evidence="6 10" id="KW-1133">Transmembrane helix</keyword>
<feature type="region of interest" description="Disordered" evidence="9">
    <location>
        <begin position="1"/>
        <end position="31"/>
    </location>
</feature>
<evidence type="ECO:0000256" key="2">
    <source>
        <dbReference type="ARBA" id="ARBA00007049"/>
    </source>
</evidence>
<evidence type="ECO:0000256" key="3">
    <source>
        <dbReference type="ARBA" id="ARBA00022496"/>
    </source>
</evidence>
<organism evidence="11 12">
    <name type="scientific">Tetradesmus obliquus</name>
    <name type="common">Green alga</name>
    <name type="synonym">Acutodesmus obliquus</name>
    <dbReference type="NCBI Taxonomy" id="3088"/>
    <lineage>
        <taxon>Eukaryota</taxon>
        <taxon>Viridiplantae</taxon>
        <taxon>Chlorophyta</taxon>
        <taxon>core chlorophytes</taxon>
        <taxon>Chlorophyceae</taxon>
        <taxon>CS clade</taxon>
        <taxon>Sphaeropleales</taxon>
        <taxon>Scenedesmaceae</taxon>
        <taxon>Tetradesmus</taxon>
    </lineage>
</organism>
<evidence type="ECO:0000256" key="8">
    <source>
        <dbReference type="ARBA" id="ARBA00044464"/>
    </source>
</evidence>
<keyword evidence="3" id="KW-0813">Transport</keyword>
<evidence type="ECO:0000313" key="12">
    <source>
        <dbReference type="Proteomes" id="UP001244341"/>
    </source>
</evidence>
<dbReference type="CDD" id="cd02432">
    <property type="entry name" value="Nodulin-21_like_1"/>
    <property type="match status" value="1"/>
</dbReference>
<evidence type="ECO:0000256" key="7">
    <source>
        <dbReference type="ARBA" id="ARBA00023136"/>
    </source>
</evidence>
<keyword evidence="7 10" id="KW-0472">Membrane</keyword>
<feature type="transmembrane region" description="Helical" evidence="10">
    <location>
        <begin position="222"/>
        <end position="243"/>
    </location>
</feature>
<evidence type="ECO:0000256" key="1">
    <source>
        <dbReference type="ARBA" id="ARBA00004128"/>
    </source>
</evidence>
<feature type="compositionally biased region" description="Polar residues" evidence="9">
    <location>
        <begin position="7"/>
        <end position="21"/>
    </location>
</feature>
<keyword evidence="4" id="KW-0926">Vacuole</keyword>
<sequence>MAATVNDVESSLQQPLNGHGQSEQEHDEHVHYSHRAPWLRAFVLGANDGLVSVASLMLGVGAGSSDLRTMQLSGVAGLVAGALSMACGEYISVSSQKDAEEADIEKERLEQLKGPEARQRELQELAGIYVARGLTEELARQVAEQLTATDVLRAHARDELGIDLDELANPLQANIDLDELGIDLDELANPLQASLTSALAFSLGAGMPLAAGSFIPDAQTRIMAVAAATTAALLAFGALGASLGGASMVKGALRVLIGGWLAMAVTFGIGYAFNVAPA</sequence>
<evidence type="ECO:0000256" key="6">
    <source>
        <dbReference type="ARBA" id="ARBA00022989"/>
    </source>
</evidence>
<evidence type="ECO:0000256" key="5">
    <source>
        <dbReference type="ARBA" id="ARBA00022692"/>
    </source>
</evidence>
<comment type="catalytic activity">
    <reaction evidence="8">
        <text>Fe(2+)(in) = Fe(2+)(out)</text>
        <dbReference type="Rhea" id="RHEA:28486"/>
        <dbReference type="ChEBI" id="CHEBI:29033"/>
    </reaction>
    <physiologicalReaction direction="left-to-right" evidence="8">
        <dbReference type="Rhea" id="RHEA:28487"/>
    </physiologicalReaction>
</comment>
<dbReference type="Pfam" id="PF01988">
    <property type="entry name" value="VIT1"/>
    <property type="match status" value="1"/>
</dbReference>
<proteinExistence type="inferred from homology"/>
<name>A0ABY8TSB6_TETOB</name>
<evidence type="ECO:0000256" key="10">
    <source>
        <dbReference type="SAM" id="Phobius"/>
    </source>
</evidence>
<dbReference type="Proteomes" id="UP001244341">
    <property type="component" value="Chromosome 3b"/>
</dbReference>
<dbReference type="PANTHER" id="PTHR31851">
    <property type="entry name" value="FE(2+)/MN(2+) TRANSPORTER PCL1"/>
    <property type="match status" value="1"/>
</dbReference>
<comment type="similarity">
    <text evidence="2">Belongs to the CCC1 family.</text>
</comment>
<keyword evidence="5 10" id="KW-0812">Transmembrane</keyword>
<keyword evidence="3" id="KW-0406">Ion transport</keyword>
<accession>A0ABY8TSB6</accession>
<evidence type="ECO:0000256" key="9">
    <source>
        <dbReference type="SAM" id="MobiDB-lite"/>
    </source>
</evidence>
<protein>
    <submittedName>
        <fullName evidence="11">Uncharacterized protein</fullName>
    </submittedName>
</protein>
<evidence type="ECO:0000256" key="4">
    <source>
        <dbReference type="ARBA" id="ARBA00022554"/>
    </source>
</evidence>
<reference evidence="11 12" key="1">
    <citation type="submission" date="2023-05" db="EMBL/GenBank/DDBJ databases">
        <title>A 100% complete, gapless, phased diploid assembly of the Scenedesmus obliquus UTEX 3031 genome.</title>
        <authorList>
            <person name="Biondi T.C."/>
            <person name="Hanschen E.R."/>
            <person name="Kwon T."/>
            <person name="Eng W."/>
            <person name="Kruse C.P.S."/>
            <person name="Koehler S.I."/>
            <person name="Kunde Y."/>
            <person name="Gleasner C.D."/>
            <person name="You Mak K.T."/>
            <person name="Polle J."/>
            <person name="Hovde B.T."/>
            <person name="Starkenburg S.R."/>
        </authorList>
    </citation>
    <scope>NUCLEOTIDE SEQUENCE [LARGE SCALE GENOMIC DNA]</scope>
    <source>
        <strain evidence="11 12">DOE0152z</strain>
    </source>
</reference>
<keyword evidence="3" id="KW-0410">Iron transport</keyword>
<feature type="transmembrane region" description="Helical" evidence="10">
    <location>
        <begin position="255"/>
        <end position="273"/>
    </location>
</feature>
<dbReference type="InterPro" id="IPR008217">
    <property type="entry name" value="Ccc1_fam"/>
</dbReference>
<keyword evidence="3" id="KW-0408">Iron</keyword>
<comment type="subcellular location">
    <subcellularLocation>
        <location evidence="1">Vacuole membrane</location>
        <topology evidence="1">Multi-pass membrane protein</topology>
    </subcellularLocation>
</comment>
<keyword evidence="12" id="KW-1185">Reference proteome</keyword>
<dbReference type="EMBL" id="CP126210">
    <property type="protein sequence ID" value="WIA11196.1"/>
    <property type="molecule type" value="Genomic_DNA"/>
</dbReference>
<gene>
    <name evidence="11" type="ORF">OEZ85_011323</name>
</gene>